<protein>
    <submittedName>
        <fullName evidence="1">Uncharacterized protein</fullName>
    </submittedName>
</protein>
<reference evidence="1 2" key="1">
    <citation type="submission" date="2018-02" db="EMBL/GenBank/DDBJ databases">
        <title>The genomes of Aspergillus section Nigri reveals drivers in fungal speciation.</title>
        <authorList>
            <consortium name="DOE Joint Genome Institute"/>
            <person name="Vesth T.C."/>
            <person name="Nybo J."/>
            <person name="Theobald S."/>
            <person name="Brandl J."/>
            <person name="Frisvad J.C."/>
            <person name="Nielsen K.F."/>
            <person name="Lyhne E.K."/>
            <person name="Kogle M.E."/>
            <person name="Kuo A."/>
            <person name="Riley R."/>
            <person name="Clum A."/>
            <person name="Nolan M."/>
            <person name="Lipzen A."/>
            <person name="Salamov A."/>
            <person name="Henrissat B."/>
            <person name="Wiebenga A."/>
            <person name="De vries R.P."/>
            <person name="Grigoriev I.V."/>
            <person name="Mortensen U.H."/>
            <person name="Andersen M.R."/>
            <person name="Baker S.E."/>
        </authorList>
    </citation>
    <scope>NUCLEOTIDE SEQUENCE [LARGE SCALE GENOMIC DNA]</scope>
    <source>
        <strain evidence="1 2">CBS 707.79</strain>
    </source>
</reference>
<keyword evidence="2" id="KW-1185">Reference proteome</keyword>
<proteinExistence type="predicted"/>
<evidence type="ECO:0000313" key="1">
    <source>
        <dbReference type="EMBL" id="PYH88145.1"/>
    </source>
</evidence>
<accession>A0A319CS45</accession>
<sequence>MWGSILPQNVFRAGSVALSCPQSCLDDKAGYMHAAEESHYKESSIKTALRLRSGNKEWIIGVGDITLSKSFFERESLVYPVRDNTQVIKRSAHFRLRNLLFRTPYYSILQDHLYQCIFAFRFTRHGLCDGILWKNTSEIWFLGSIDWVCATCSEFDKWSLHRLFTKSNIGNGVEDSRTLNRNTECLVVIKL</sequence>
<name>A0A319CS45_9EURO</name>
<evidence type="ECO:0000313" key="2">
    <source>
        <dbReference type="Proteomes" id="UP000247810"/>
    </source>
</evidence>
<gene>
    <name evidence="1" type="ORF">BO71DRAFT_436023</name>
</gene>
<organism evidence="1 2">
    <name type="scientific">Aspergillus ellipticus CBS 707.79</name>
    <dbReference type="NCBI Taxonomy" id="1448320"/>
    <lineage>
        <taxon>Eukaryota</taxon>
        <taxon>Fungi</taxon>
        <taxon>Dikarya</taxon>
        <taxon>Ascomycota</taxon>
        <taxon>Pezizomycotina</taxon>
        <taxon>Eurotiomycetes</taxon>
        <taxon>Eurotiomycetidae</taxon>
        <taxon>Eurotiales</taxon>
        <taxon>Aspergillaceae</taxon>
        <taxon>Aspergillus</taxon>
        <taxon>Aspergillus subgen. Circumdati</taxon>
    </lineage>
</organism>
<dbReference type="Proteomes" id="UP000247810">
    <property type="component" value="Unassembled WGS sequence"/>
</dbReference>
<dbReference type="EMBL" id="KZ826120">
    <property type="protein sequence ID" value="PYH88145.1"/>
    <property type="molecule type" value="Genomic_DNA"/>
</dbReference>
<dbReference type="AlphaFoldDB" id="A0A319CS45"/>
<dbReference type="VEuPathDB" id="FungiDB:BO71DRAFT_436023"/>